<dbReference type="InterPro" id="IPR006076">
    <property type="entry name" value="FAD-dep_OxRdtase"/>
</dbReference>
<dbReference type="Gene3D" id="3.30.9.10">
    <property type="entry name" value="D-Amino Acid Oxidase, subunit A, domain 2"/>
    <property type="match status" value="1"/>
</dbReference>
<keyword evidence="1" id="KW-0560">Oxidoreductase</keyword>
<dbReference type="SUPFAM" id="SSF51905">
    <property type="entry name" value="FAD/NAD(P)-binding domain"/>
    <property type="match status" value="1"/>
</dbReference>
<organism evidence="3 4">
    <name type="scientific">Parvularcula lutaonensis</name>
    <dbReference type="NCBI Taxonomy" id="491923"/>
    <lineage>
        <taxon>Bacteria</taxon>
        <taxon>Pseudomonadati</taxon>
        <taxon>Pseudomonadota</taxon>
        <taxon>Alphaproteobacteria</taxon>
        <taxon>Parvularculales</taxon>
        <taxon>Parvularculaceae</taxon>
        <taxon>Parvularcula</taxon>
    </lineage>
</organism>
<evidence type="ECO:0000256" key="1">
    <source>
        <dbReference type="ARBA" id="ARBA00023002"/>
    </source>
</evidence>
<reference evidence="4" key="1">
    <citation type="journal article" date="2019" name="Int. J. Syst. Evol. Microbiol.">
        <title>The Global Catalogue of Microorganisms (GCM) 10K type strain sequencing project: providing services to taxonomists for standard genome sequencing and annotation.</title>
        <authorList>
            <consortium name="The Broad Institute Genomics Platform"/>
            <consortium name="The Broad Institute Genome Sequencing Center for Infectious Disease"/>
            <person name="Wu L."/>
            <person name="Ma J."/>
        </authorList>
    </citation>
    <scope>NUCLEOTIDE SEQUENCE [LARGE SCALE GENOMIC DNA]</scope>
    <source>
        <strain evidence="4">KCTC 22245</strain>
    </source>
</reference>
<dbReference type="InterPro" id="IPR036188">
    <property type="entry name" value="FAD/NAD-bd_sf"/>
</dbReference>
<gene>
    <name evidence="3" type="ORF">ACFONP_00190</name>
</gene>
<comment type="caution">
    <text evidence="3">The sequence shown here is derived from an EMBL/GenBank/DDBJ whole genome shotgun (WGS) entry which is preliminary data.</text>
</comment>
<sequence length="118" mass="12887">MAAHAMRLEGMPYDFPSQAFAMMHAERIMATAEEFLPGVSSVPVEQVLIGWRPLPIDGHPVLGAPEGMPEAYLAVMHSGVSLAPIAGSLAAREILTGEEVPTLGPYRPDRRFETVRRY</sequence>
<dbReference type="Proteomes" id="UP001595607">
    <property type="component" value="Unassembled WGS sequence"/>
</dbReference>
<dbReference type="RefSeq" id="WP_378992145.1">
    <property type="nucleotide sequence ID" value="NZ_JBHRVA010000001.1"/>
</dbReference>
<dbReference type="Pfam" id="PF01266">
    <property type="entry name" value="DAO"/>
    <property type="match status" value="1"/>
</dbReference>
<evidence type="ECO:0000313" key="3">
    <source>
        <dbReference type="EMBL" id="MFC3301147.1"/>
    </source>
</evidence>
<accession>A0ABV7M858</accession>
<dbReference type="Gene3D" id="3.50.50.60">
    <property type="entry name" value="FAD/NAD(P)-binding domain"/>
    <property type="match status" value="1"/>
</dbReference>
<keyword evidence="4" id="KW-1185">Reference proteome</keyword>
<evidence type="ECO:0000259" key="2">
    <source>
        <dbReference type="Pfam" id="PF01266"/>
    </source>
</evidence>
<feature type="domain" description="FAD dependent oxidoreductase" evidence="2">
    <location>
        <begin position="17"/>
        <end position="92"/>
    </location>
</feature>
<dbReference type="EMBL" id="JBHRVA010000001">
    <property type="protein sequence ID" value="MFC3301147.1"/>
    <property type="molecule type" value="Genomic_DNA"/>
</dbReference>
<evidence type="ECO:0000313" key="4">
    <source>
        <dbReference type="Proteomes" id="UP001595607"/>
    </source>
</evidence>
<protein>
    <submittedName>
        <fullName evidence="3">FAD-dependent oxidoreductase</fullName>
    </submittedName>
</protein>
<proteinExistence type="predicted"/>
<name>A0ABV7M858_9PROT</name>